<comment type="cofactor">
    <cofactor evidence="1">
        <name>Fe(2+)</name>
        <dbReference type="ChEBI" id="CHEBI:29033"/>
    </cofactor>
</comment>
<evidence type="ECO:0000313" key="5">
    <source>
        <dbReference type="EMBL" id="CRN95782.1"/>
    </source>
</evidence>
<dbReference type="GO" id="GO:0017000">
    <property type="term" value="P:antibiotic biosynthetic process"/>
    <property type="evidence" value="ECO:0007669"/>
    <property type="project" value="UniProtKB-KW"/>
</dbReference>
<comment type="caution">
    <text evidence="6">The sequence shown here is derived from an EMBL/GenBank/DDBJ whole genome shotgun (WGS) entry which is preliminary data.</text>
</comment>
<evidence type="ECO:0000313" key="8">
    <source>
        <dbReference type="Proteomes" id="UP000194857"/>
    </source>
</evidence>
<accession>A0A0F6U8J5</accession>
<protein>
    <submittedName>
        <fullName evidence="5">Taurine dioxygenase</fullName>
    </submittedName>
</protein>
<evidence type="ECO:0000256" key="1">
    <source>
        <dbReference type="ARBA" id="ARBA00001954"/>
    </source>
</evidence>
<dbReference type="InterPro" id="IPR042098">
    <property type="entry name" value="TauD-like_sf"/>
</dbReference>
<dbReference type="EMBL" id="NFFZ01000007">
    <property type="protein sequence ID" value="OTI61402.1"/>
    <property type="molecule type" value="Genomic_DNA"/>
</dbReference>
<dbReference type="SUPFAM" id="SSF51197">
    <property type="entry name" value="Clavaminate synthase-like"/>
    <property type="match status" value="1"/>
</dbReference>
<gene>
    <name evidence="6" type="ORF">CAZ10_16145</name>
    <name evidence="5" type="ORF">PAERUG_P19_London_7_VIM_2_05_10_00373</name>
</gene>
<organism evidence="6 8">
    <name type="scientific">Pseudomonas aeruginosa</name>
    <dbReference type="NCBI Taxonomy" id="287"/>
    <lineage>
        <taxon>Bacteria</taxon>
        <taxon>Pseudomonadati</taxon>
        <taxon>Pseudomonadota</taxon>
        <taxon>Gammaproteobacteria</taxon>
        <taxon>Pseudomonadales</taxon>
        <taxon>Pseudomonadaceae</taxon>
        <taxon>Pseudomonas</taxon>
    </lineage>
</organism>
<dbReference type="Proteomes" id="UP000194857">
    <property type="component" value="Unassembled WGS sequence"/>
</dbReference>
<dbReference type="InterPro" id="IPR003819">
    <property type="entry name" value="TauD/TfdA-like"/>
</dbReference>
<dbReference type="PANTHER" id="PTHR10696:SF56">
    <property type="entry name" value="TAUD_TFDA-LIKE DOMAIN-CONTAINING PROTEIN"/>
    <property type="match status" value="1"/>
</dbReference>
<sequence length="271" mass="30062">MNLDSKLFDATLDLERVKVSVRTLVKLSRQEQSAIIRTLNEFGFLLLRSEQGEDRQELLALKELFGRAAPHPRADADGIVPISNARYVSGYLGSTPLEHKLHTDGAFLDTPEQLCSLQCVRNAREGGETLLASAGLAFERLRRRMPTKHLGLLRGDALTIVRKHQSSTQPVFRLNGEALGIKFRQNDGAAEVVEHPVAVEAFAELVAALEDPACQLRIKLEPGEILVLDNTAVLHGRTAFCANELREMRRLNFDGHGRLRAELELGFKVGL</sequence>
<dbReference type="Gene3D" id="3.60.130.10">
    <property type="entry name" value="Clavaminate synthase-like"/>
    <property type="match status" value="1"/>
</dbReference>
<dbReference type="RefSeq" id="WP_003107194.1">
    <property type="nucleotide sequence ID" value="NZ_AP031604.1"/>
</dbReference>
<keyword evidence="2" id="KW-0560">Oxidoreductase</keyword>
<dbReference type="InterPro" id="IPR050411">
    <property type="entry name" value="AlphaKG_dependent_hydroxylases"/>
</dbReference>
<evidence type="ECO:0000313" key="7">
    <source>
        <dbReference type="Proteomes" id="UP000045039"/>
    </source>
</evidence>
<evidence type="ECO:0000256" key="3">
    <source>
        <dbReference type="ARBA" id="ARBA00023194"/>
    </source>
</evidence>
<dbReference type="Pfam" id="PF02668">
    <property type="entry name" value="TauD"/>
    <property type="match status" value="1"/>
</dbReference>
<name>A0A0F6U8J5_PSEAI</name>
<evidence type="ECO:0000313" key="6">
    <source>
        <dbReference type="EMBL" id="OTI61402.1"/>
    </source>
</evidence>
<keyword evidence="3" id="KW-0045">Antibiotic biosynthesis</keyword>
<evidence type="ECO:0000256" key="2">
    <source>
        <dbReference type="ARBA" id="ARBA00023002"/>
    </source>
</evidence>
<dbReference type="AlphaFoldDB" id="A0A0F6U8J5"/>
<dbReference type="EMBL" id="CVVU01000013">
    <property type="protein sequence ID" value="CRN95782.1"/>
    <property type="molecule type" value="Genomic_DNA"/>
</dbReference>
<reference evidence="7" key="2">
    <citation type="submission" date="2015-06" db="EMBL/GenBank/DDBJ databases">
        <authorList>
            <person name="Radhakrishnan Rajesh"/>
            <person name="Underwood Anthony"/>
            <person name="Al-Shahib Ali"/>
        </authorList>
    </citation>
    <scope>NUCLEOTIDE SEQUENCE [LARGE SCALE GENOMIC DNA]</scope>
    <source>
        <strain evidence="7">P19_London_7_VIM_2_05_10</strain>
    </source>
</reference>
<dbReference type="PANTHER" id="PTHR10696">
    <property type="entry name" value="GAMMA-BUTYROBETAINE HYDROXYLASE-RELATED"/>
    <property type="match status" value="1"/>
</dbReference>
<reference evidence="6 8" key="3">
    <citation type="submission" date="2017-05" db="EMBL/GenBank/DDBJ databases">
        <authorList>
            <person name="Song R."/>
            <person name="Chenine A.L."/>
            <person name="Ruprecht R.M."/>
        </authorList>
    </citation>
    <scope>NUCLEOTIDE SEQUENCE [LARGE SCALE GENOMIC DNA]</scope>
    <source>
        <strain evidence="6 8">S567_C10_BS</strain>
    </source>
</reference>
<proteinExistence type="predicted"/>
<evidence type="ECO:0000259" key="4">
    <source>
        <dbReference type="Pfam" id="PF02668"/>
    </source>
</evidence>
<dbReference type="Proteomes" id="UP000045039">
    <property type="component" value="Unassembled WGS sequence"/>
</dbReference>
<reference evidence="5" key="1">
    <citation type="submission" date="2015-06" db="EMBL/GenBank/DDBJ databases">
        <authorList>
            <person name="Radhakrishnan R."/>
            <person name="Underwood A."/>
            <person name="Al-Shahib A."/>
        </authorList>
    </citation>
    <scope>NUCLEOTIDE SEQUENCE</scope>
    <source>
        <strain evidence="5">P19_London_7_VIM_2_05_10</strain>
    </source>
</reference>
<dbReference type="GO" id="GO:0016706">
    <property type="term" value="F:2-oxoglutarate-dependent dioxygenase activity"/>
    <property type="evidence" value="ECO:0007669"/>
    <property type="project" value="UniProtKB-ARBA"/>
</dbReference>
<keyword evidence="5" id="KW-0223">Dioxygenase</keyword>
<feature type="domain" description="TauD/TfdA-like" evidence="4">
    <location>
        <begin position="15"/>
        <end position="251"/>
    </location>
</feature>